<reference evidence="2 3" key="1">
    <citation type="submission" date="2024-02" db="EMBL/GenBank/DDBJ databases">
        <title>Chromosome-scale genome assembly of the rough periwinkle Littorina saxatilis.</title>
        <authorList>
            <person name="De Jode A."/>
            <person name="Faria R."/>
            <person name="Formenti G."/>
            <person name="Sims Y."/>
            <person name="Smith T.P."/>
            <person name="Tracey A."/>
            <person name="Wood J.M.D."/>
            <person name="Zagrodzka Z.B."/>
            <person name="Johannesson K."/>
            <person name="Butlin R.K."/>
            <person name="Leder E.H."/>
        </authorList>
    </citation>
    <scope>NUCLEOTIDE SEQUENCE [LARGE SCALE GENOMIC DNA]</scope>
    <source>
        <strain evidence="2">Snail1</strain>
        <tissue evidence="2">Muscle</tissue>
    </source>
</reference>
<sequence>MYSPEVLLTPTSGPQRVLPRIYQARDASREQGRRPVELLETGDIELLSAQARKETFDDVRNNDKAAAAAAAASASSPSPATTWDGPPAKIMAEAGFCRGLNRTARCVYCTVTIRNWTPTDDPWKRHKCFSPCCKRLLQVWDAGIHPSPQGRRRLRHSCSSLADLKSHRAA</sequence>
<dbReference type="EMBL" id="JBAMIC010000004">
    <property type="protein sequence ID" value="KAK7107864.1"/>
    <property type="molecule type" value="Genomic_DNA"/>
</dbReference>
<comment type="caution">
    <text evidence="2">The sequence shown here is derived from an EMBL/GenBank/DDBJ whole genome shotgun (WGS) entry which is preliminary data.</text>
</comment>
<dbReference type="PROSITE" id="PS50143">
    <property type="entry name" value="BIR_REPEAT_2"/>
    <property type="match status" value="1"/>
</dbReference>
<dbReference type="AlphaFoldDB" id="A0AAN9BMC9"/>
<dbReference type="Proteomes" id="UP001374579">
    <property type="component" value="Unassembled WGS sequence"/>
</dbReference>
<feature type="region of interest" description="Disordered" evidence="1">
    <location>
        <begin position="65"/>
        <end position="85"/>
    </location>
</feature>
<keyword evidence="3" id="KW-1185">Reference proteome</keyword>
<proteinExistence type="predicted"/>
<protein>
    <submittedName>
        <fullName evidence="2">Uncharacterized protein</fullName>
    </submittedName>
</protein>
<dbReference type="InterPro" id="IPR001370">
    <property type="entry name" value="BIR_rpt"/>
</dbReference>
<feature type="compositionally biased region" description="Low complexity" evidence="1">
    <location>
        <begin position="65"/>
        <end position="80"/>
    </location>
</feature>
<dbReference type="SUPFAM" id="SSF57924">
    <property type="entry name" value="Inhibitor of apoptosis (IAP) repeat"/>
    <property type="match status" value="1"/>
</dbReference>
<dbReference type="Gene3D" id="1.10.1170.10">
    <property type="entry name" value="Inhibitor Of Apoptosis Protein (2mihbC-IAP-1), Chain A"/>
    <property type="match status" value="1"/>
</dbReference>
<name>A0AAN9BMC9_9CAEN</name>
<dbReference type="SMART" id="SM00238">
    <property type="entry name" value="BIR"/>
    <property type="match status" value="1"/>
</dbReference>
<dbReference type="Pfam" id="PF00653">
    <property type="entry name" value="BIR"/>
    <property type="match status" value="1"/>
</dbReference>
<evidence type="ECO:0000256" key="1">
    <source>
        <dbReference type="SAM" id="MobiDB-lite"/>
    </source>
</evidence>
<gene>
    <name evidence="2" type="ORF">V1264_015706</name>
</gene>
<evidence type="ECO:0000313" key="2">
    <source>
        <dbReference type="EMBL" id="KAK7107864.1"/>
    </source>
</evidence>
<organism evidence="2 3">
    <name type="scientific">Littorina saxatilis</name>
    <dbReference type="NCBI Taxonomy" id="31220"/>
    <lineage>
        <taxon>Eukaryota</taxon>
        <taxon>Metazoa</taxon>
        <taxon>Spiralia</taxon>
        <taxon>Lophotrochozoa</taxon>
        <taxon>Mollusca</taxon>
        <taxon>Gastropoda</taxon>
        <taxon>Caenogastropoda</taxon>
        <taxon>Littorinimorpha</taxon>
        <taxon>Littorinoidea</taxon>
        <taxon>Littorinidae</taxon>
        <taxon>Littorina</taxon>
    </lineage>
</organism>
<evidence type="ECO:0000313" key="3">
    <source>
        <dbReference type="Proteomes" id="UP001374579"/>
    </source>
</evidence>
<accession>A0AAN9BMC9</accession>